<dbReference type="EMBL" id="JAPEIS010000001">
    <property type="protein sequence ID" value="KAJ8069607.1"/>
    <property type="molecule type" value="Genomic_DNA"/>
</dbReference>
<dbReference type="Proteomes" id="UP001152300">
    <property type="component" value="Unassembled WGS sequence"/>
</dbReference>
<feature type="domain" description="Ubiquitin-like" evidence="2">
    <location>
        <begin position="399"/>
        <end position="473"/>
    </location>
</feature>
<dbReference type="Pfam" id="PF11976">
    <property type="entry name" value="Rad60-SLD"/>
    <property type="match status" value="1"/>
</dbReference>
<feature type="compositionally biased region" description="Basic and acidic residues" evidence="1">
    <location>
        <begin position="244"/>
        <end position="260"/>
    </location>
</feature>
<dbReference type="OrthoDB" id="3365399at2759"/>
<feature type="region of interest" description="Disordered" evidence="1">
    <location>
        <begin position="236"/>
        <end position="260"/>
    </location>
</feature>
<feature type="compositionally biased region" description="Basic and acidic residues" evidence="1">
    <location>
        <begin position="40"/>
        <end position="78"/>
    </location>
</feature>
<dbReference type="SUPFAM" id="SSF54236">
    <property type="entry name" value="Ubiquitin-like"/>
    <property type="match status" value="1"/>
</dbReference>
<reference evidence="3" key="1">
    <citation type="submission" date="2022-11" db="EMBL/GenBank/DDBJ databases">
        <title>Genome Resource of Sclerotinia nivalis Strain SnTB1, a Plant Pathogen Isolated from American Ginseng.</title>
        <authorList>
            <person name="Fan S."/>
        </authorList>
    </citation>
    <scope>NUCLEOTIDE SEQUENCE</scope>
    <source>
        <strain evidence="3">SnTB1</strain>
    </source>
</reference>
<name>A0A9X0AVA1_9HELO</name>
<feature type="region of interest" description="Disordered" evidence="1">
    <location>
        <begin position="23"/>
        <end position="161"/>
    </location>
</feature>
<comment type="caution">
    <text evidence="3">The sequence shown here is derived from an EMBL/GenBank/DDBJ whole genome shotgun (WGS) entry which is preliminary data.</text>
</comment>
<dbReference type="InterPro" id="IPR022617">
    <property type="entry name" value="Rad60/SUMO-like_dom"/>
</dbReference>
<dbReference type="AlphaFoldDB" id="A0A9X0AVA1"/>
<dbReference type="InterPro" id="IPR000626">
    <property type="entry name" value="Ubiquitin-like_dom"/>
</dbReference>
<evidence type="ECO:0000313" key="3">
    <source>
        <dbReference type="EMBL" id="KAJ8069607.1"/>
    </source>
</evidence>
<feature type="compositionally biased region" description="Polar residues" evidence="1">
    <location>
        <begin position="24"/>
        <end position="39"/>
    </location>
</feature>
<organism evidence="3 4">
    <name type="scientific">Sclerotinia nivalis</name>
    <dbReference type="NCBI Taxonomy" id="352851"/>
    <lineage>
        <taxon>Eukaryota</taxon>
        <taxon>Fungi</taxon>
        <taxon>Dikarya</taxon>
        <taxon>Ascomycota</taxon>
        <taxon>Pezizomycotina</taxon>
        <taxon>Leotiomycetes</taxon>
        <taxon>Helotiales</taxon>
        <taxon>Sclerotiniaceae</taxon>
        <taxon>Sclerotinia</taxon>
    </lineage>
</organism>
<evidence type="ECO:0000256" key="1">
    <source>
        <dbReference type="SAM" id="MobiDB-lite"/>
    </source>
</evidence>
<proteinExistence type="predicted"/>
<dbReference type="InterPro" id="IPR029071">
    <property type="entry name" value="Ubiquitin-like_domsf"/>
</dbReference>
<evidence type="ECO:0000259" key="2">
    <source>
        <dbReference type="PROSITE" id="PS50053"/>
    </source>
</evidence>
<sequence length="473" mass="53850">MADLDTVEAPPVKKKFSLFKKKLTQSPAPNIKPGQNHTDAFSRAKDLFPLHVMEKEIKREKKAATLERKRSSQSREKSSSSPRLEKRRKVGDEDVDVKVDLNDLGSETEDEELRARESSLSTPDSRKSQTRSPQQKRRSPTTLMGRFAKDVQSKRKKSGDCKAVAKGYISLSDSETEDIVPVRQRISRSSSPVVASANPISIVDGDDDEDAFSEEEFPELLAKARENKRLADLAQQRSNTEWANRNHEPDRNAADDDVFQDKQKGEPVLEIFISSRLENTKNLVIKRKLHQRLREVRQAWCDKQQWEGVPMPEELKDAILLTWRNKRLFDSMTCASLNLDFNTNGDLDSTGEGFNSGRIHMEAWTNDLWDECCKAASAQEISDDEEEPVEIVPEPVTKMRLILKAQSKDIKEFKTYVKATTTVQKLVDGFRRMNRIPADKKIILSFDGDHLDVESTVEEAGFDDMDTVEVLIR</sequence>
<protein>
    <recommendedName>
        <fullName evidence="2">Ubiquitin-like domain-containing protein</fullName>
    </recommendedName>
</protein>
<dbReference type="Gene3D" id="3.10.20.90">
    <property type="entry name" value="Phosphatidylinositol 3-kinase Catalytic Subunit, Chain A, domain 1"/>
    <property type="match status" value="1"/>
</dbReference>
<dbReference type="PROSITE" id="PS50053">
    <property type="entry name" value="UBIQUITIN_2"/>
    <property type="match status" value="1"/>
</dbReference>
<evidence type="ECO:0000313" key="4">
    <source>
        <dbReference type="Proteomes" id="UP001152300"/>
    </source>
</evidence>
<gene>
    <name evidence="3" type="ORF">OCU04_000045</name>
</gene>
<feature type="compositionally biased region" description="Basic and acidic residues" evidence="1">
    <location>
        <begin position="90"/>
        <end position="101"/>
    </location>
</feature>
<accession>A0A9X0AVA1</accession>
<keyword evidence="4" id="KW-1185">Reference proteome</keyword>